<accession>A0A1L9TPP6</accession>
<dbReference type="GO" id="GO:0003700">
    <property type="term" value="F:DNA-binding transcription factor activity"/>
    <property type="evidence" value="ECO:0007669"/>
    <property type="project" value="TreeGrafter"/>
</dbReference>
<evidence type="ECO:0000256" key="2">
    <source>
        <dbReference type="ARBA" id="ARBA00023242"/>
    </source>
</evidence>
<dbReference type="EMBL" id="KV878584">
    <property type="protein sequence ID" value="OJJ61382.1"/>
    <property type="molecule type" value="Genomic_DNA"/>
</dbReference>
<reference evidence="4" key="1">
    <citation type="journal article" date="2017" name="Genome Biol.">
        <title>Comparative genomics reveals high biological diversity and specific adaptations in the industrially and medically important fungal genus Aspergillus.</title>
        <authorList>
            <person name="de Vries R.P."/>
            <person name="Riley R."/>
            <person name="Wiebenga A."/>
            <person name="Aguilar-Osorio G."/>
            <person name="Amillis S."/>
            <person name="Uchima C.A."/>
            <person name="Anderluh G."/>
            <person name="Asadollahi M."/>
            <person name="Askin M."/>
            <person name="Barry K."/>
            <person name="Battaglia E."/>
            <person name="Bayram O."/>
            <person name="Benocci T."/>
            <person name="Braus-Stromeyer S.A."/>
            <person name="Caldana C."/>
            <person name="Canovas D."/>
            <person name="Cerqueira G.C."/>
            <person name="Chen F."/>
            <person name="Chen W."/>
            <person name="Choi C."/>
            <person name="Clum A."/>
            <person name="Dos Santos R.A."/>
            <person name="Damasio A.R."/>
            <person name="Diallinas G."/>
            <person name="Emri T."/>
            <person name="Fekete E."/>
            <person name="Flipphi M."/>
            <person name="Freyberg S."/>
            <person name="Gallo A."/>
            <person name="Gournas C."/>
            <person name="Habgood R."/>
            <person name="Hainaut M."/>
            <person name="Harispe M.L."/>
            <person name="Henrissat B."/>
            <person name="Hilden K.S."/>
            <person name="Hope R."/>
            <person name="Hossain A."/>
            <person name="Karabika E."/>
            <person name="Karaffa L."/>
            <person name="Karanyi Z."/>
            <person name="Krasevec N."/>
            <person name="Kuo A."/>
            <person name="Kusch H."/>
            <person name="LaButti K."/>
            <person name="Lagendijk E.L."/>
            <person name="Lapidus A."/>
            <person name="Levasseur A."/>
            <person name="Lindquist E."/>
            <person name="Lipzen A."/>
            <person name="Logrieco A.F."/>
            <person name="MacCabe A."/>
            <person name="Maekelae M.R."/>
            <person name="Malavazi I."/>
            <person name="Melin P."/>
            <person name="Meyer V."/>
            <person name="Mielnichuk N."/>
            <person name="Miskei M."/>
            <person name="Molnar A.P."/>
            <person name="Mule G."/>
            <person name="Ngan C.Y."/>
            <person name="Orejas M."/>
            <person name="Orosz E."/>
            <person name="Ouedraogo J.P."/>
            <person name="Overkamp K.M."/>
            <person name="Park H.-S."/>
            <person name="Perrone G."/>
            <person name="Piumi F."/>
            <person name="Punt P.J."/>
            <person name="Ram A.F."/>
            <person name="Ramon A."/>
            <person name="Rauscher S."/>
            <person name="Record E."/>
            <person name="Riano-Pachon D.M."/>
            <person name="Robert V."/>
            <person name="Roehrig J."/>
            <person name="Ruller R."/>
            <person name="Salamov A."/>
            <person name="Salih N.S."/>
            <person name="Samson R.A."/>
            <person name="Sandor E."/>
            <person name="Sanguinetti M."/>
            <person name="Schuetze T."/>
            <person name="Sepcic K."/>
            <person name="Shelest E."/>
            <person name="Sherlock G."/>
            <person name="Sophianopoulou V."/>
            <person name="Squina F.M."/>
            <person name="Sun H."/>
            <person name="Susca A."/>
            <person name="Todd R.B."/>
            <person name="Tsang A."/>
            <person name="Unkles S.E."/>
            <person name="van de Wiele N."/>
            <person name="van Rossen-Uffink D."/>
            <person name="Oliveira J.V."/>
            <person name="Vesth T.C."/>
            <person name="Visser J."/>
            <person name="Yu J.-H."/>
            <person name="Zhou M."/>
            <person name="Andersen M.R."/>
            <person name="Archer D.B."/>
            <person name="Baker S.E."/>
            <person name="Benoit I."/>
            <person name="Brakhage A.A."/>
            <person name="Braus G.H."/>
            <person name="Fischer R."/>
            <person name="Frisvad J.C."/>
            <person name="Goldman G.H."/>
            <person name="Houbraken J."/>
            <person name="Oakley B."/>
            <person name="Pocsi I."/>
            <person name="Scazzocchio C."/>
            <person name="Seiboth B."/>
            <person name="vanKuyk P.A."/>
            <person name="Wortman J."/>
            <person name="Dyer P.S."/>
            <person name="Grigoriev I.V."/>
        </authorList>
    </citation>
    <scope>NUCLEOTIDE SEQUENCE [LARGE SCALE GENOMIC DNA]</scope>
    <source>
        <strain evidence="4">CBS 593.65</strain>
    </source>
</reference>
<name>A0A1L9TPP6_9EURO</name>
<evidence type="ECO:0000313" key="3">
    <source>
        <dbReference type="EMBL" id="OJJ61382.1"/>
    </source>
</evidence>
<dbReference type="InterPro" id="IPR021858">
    <property type="entry name" value="Fun_TF"/>
</dbReference>
<keyword evidence="4" id="KW-1185">Reference proteome</keyword>
<dbReference type="STRING" id="1036612.A0A1L9TPP6"/>
<dbReference type="Proteomes" id="UP000184356">
    <property type="component" value="Unassembled WGS sequence"/>
</dbReference>
<keyword evidence="2" id="KW-0539">Nucleus</keyword>
<dbReference type="GO" id="GO:0005634">
    <property type="term" value="C:nucleus"/>
    <property type="evidence" value="ECO:0007669"/>
    <property type="project" value="UniProtKB-SubCell"/>
</dbReference>
<dbReference type="GeneID" id="63767238"/>
<dbReference type="PANTHER" id="PTHR37534">
    <property type="entry name" value="TRANSCRIPTIONAL ACTIVATOR PROTEIN UGA3"/>
    <property type="match status" value="1"/>
</dbReference>
<evidence type="ECO:0008006" key="5">
    <source>
        <dbReference type="Google" id="ProtNLM"/>
    </source>
</evidence>
<sequence>MSYFERIICSSSTLVDNAHCNPYRYLILPMALSSDGLYHATLAIAANTLRLSNPSYRIPALEHHHHALGYLRSLLDQDKWTDRELDEMTGLVLMLCWFEISDNSCSSWVTHLNGSQDLLRARQHRLATRSQPESAHSEQLSNFINRYFAFHLVLARTAFRLDDSVFDLQPVLGLMHDGNIPEENGADIIDPYMGLSHSLLLLINQISQIAWGDNIDNGSVDDNINVLHLKGRLENLQQIPPPLGDDAEAETECVAIAEANRLGALLLLYEVCSPAMQYTASEDMEKKKGWASRSLPILDLSGKDHCVRRILHLILERKTSMMRTAVLPLWPLFLAGCCAPTDAERVTVMQLFEELEGIRSLEYCTGNGGRADGLATARFGCPGREKTRKWWRQRPGTV</sequence>
<dbReference type="GO" id="GO:0045944">
    <property type="term" value="P:positive regulation of transcription by RNA polymerase II"/>
    <property type="evidence" value="ECO:0007669"/>
    <property type="project" value="TreeGrafter"/>
</dbReference>
<evidence type="ECO:0000256" key="1">
    <source>
        <dbReference type="ARBA" id="ARBA00004123"/>
    </source>
</evidence>
<protein>
    <recommendedName>
        <fullName evidence="5">Zn(II)2Cys6 transcription factor</fullName>
    </recommendedName>
</protein>
<dbReference type="VEuPathDB" id="FungiDB:ASPSYDRAFT_827351"/>
<gene>
    <name evidence="3" type="ORF">ASPSYDRAFT_827351</name>
</gene>
<dbReference type="Pfam" id="PF11951">
    <property type="entry name" value="Fungal_trans_2"/>
    <property type="match status" value="1"/>
</dbReference>
<dbReference type="AlphaFoldDB" id="A0A1L9TPP6"/>
<comment type="subcellular location">
    <subcellularLocation>
        <location evidence="1">Nucleus</location>
    </subcellularLocation>
</comment>
<dbReference type="RefSeq" id="XP_040705188.1">
    <property type="nucleotide sequence ID" value="XM_040851165.1"/>
</dbReference>
<proteinExistence type="predicted"/>
<dbReference type="OrthoDB" id="3477330at2759"/>
<dbReference type="GO" id="GO:0000976">
    <property type="term" value="F:transcription cis-regulatory region binding"/>
    <property type="evidence" value="ECO:0007669"/>
    <property type="project" value="TreeGrafter"/>
</dbReference>
<dbReference type="PANTHER" id="PTHR37534:SF49">
    <property type="entry name" value="LYSINE BIOSYNTHESIS REGULATORY PROTEIN LYS14"/>
    <property type="match status" value="1"/>
</dbReference>
<organism evidence="3 4">
    <name type="scientific">Aspergillus sydowii CBS 593.65</name>
    <dbReference type="NCBI Taxonomy" id="1036612"/>
    <lineage>
        <taxon>Eukaryota</taxon>
        <taxon>Fungi</taxon>
        <taxon>Dikarya</taxon>
        <taxon>Ascomycota</taxon>
        <taxon>Pezizomycotina</taxon>
        <taxon>Eurotiomycetes</taxon>
        <taxon>Eurotiomycetidae</taxon>
        <taxon>Eurotiales</taxon>
        <taxon>Aspergillaceae</taxon>
        <taxon>Aspergillus</taxon>
        <taxon>Aspergillus subgen. Nidulantes</taxon>
    </lineage>
</organism>
<evidence type="ECO:0000313" key="4">
    <source>
        <dbReference type="Proteomes" id="UP000184356"/>
    </source>
</evidence>